<dbReference type="GO" id="GO:0003700">
    <property type="term" value="F:DNA-binding transcription factor activity"/>
    <property type="evidence" value="ECO:0007669"/>
    <property type="project" value="InterPro"/>
</dbReference>
<dbReference type="Proteomes" id="UP000238426">
    <property type="component" value="Unassembled WGS sequence"/>
</dbReference>
<dbReference type="PANTHER" id="PTHR43280">
    <property type="entry name" value="ARAC-FAMILY TRANSCRIPTIONAL REGULATOR"/>
    <property type="match status" value="1"/>
</dbReference>
<comment type="caution">
    <text evidence="5">The sequence shown here is derived from an EMBL/GenBank/DDBJ whole genome shotgun (WGS) entry which is preliminary data.</text>
</comment>
<evidence type="ECO:0000256" key="1">
    <source>
        <dbReference type="ARBA" id="ARBA00023015"/>
    </source>
</evidence>
<sequence length="291" mass="33422">MQQKPSLEHIDPNVFSSIFIKQHDFNHPNTFLSWHFHPELELVYIKNVSGKRHIGSHLSYFDTNQLLLVGSNLPHQGFANNMPVNGKETIVQFKPNFLGDAFFNLPETFEINNLLERSKQGLLFTGEEKDKIGLKVEALMETSGFNRTLLFLEILNDLAQQNDYKVLNGNGYAFESDLKGSHKVDTIFSYITEHFRDDITLEAIADKTGMTVPSFCRFFKKATGKTFTKVLNEYRIVHATKLITETDHTITDICYECGFNSFSYFNTQFNLITGKSASKYRKDKRAFLESN</sequence>
<evidence type="ECO:0000313" key="5">
    <source>
        <dbReference type="EMBL" id="PSG90405.1"/>
    </source>
</evidence>
<dbReference type="SUPFAM" id="SSF46689">
    <property type="entry name" value="Homeodomain-like"/>
    <property type="match status" value="2"/>
</dbReference>
<evidence type="ECO:0000256" key="2">
    <source>
        <dbReference type="ARBA" id="ARBA00023125"/>
    </source>
</evidence>
<dbReference type="Pfam" id="PF12833">
    <property type="entry name" value="HTH_18"/>
    <property type="match status" value="1"/>
</dbReference>
<evidence type="ECO:0000256" key="3">
    <source>
        <dbReference type="ARBA" id="ARBA00023163"/>
    </source>
</evidence>
<feature type="domain" description="HTH araC/xylS-type" evidence="4">
    <location>
        <begin position="185"/>
        <end position="283"/>
    </location>
</feature>
<dbReference type="OrthoDB" id="1410704at2"/>
<evidence type="ECO:0000259" key="4">
    <source>
        <dbReference type="PROSITE" id="PS01124"/>
    </source>
</evidence>
<dbReference type="AlphaFoldDB" id="A0A2T1ND95"/>
<dbReference type="SMART" id="SM00342">
    <property type="entry name" value="HTH_ARAC"/>
    <property type="match status" value="1"/>
</dbReference>
<dbReference type="PANTHER" id="PTHR43280:SF27">
    <property type="entry name" value="TRANSCRIPTIONAL REGULATOR MTLR"/>
    <property type="match status" value="1"/>
</dbReference>
<keyword evidence="3" id="KW-0804">Transcription</keyword>
<keyword evidence="2" id="KW-0238">DNA-binding</keyword>
<dbReference type="InterPro" id="IPR018062">
    <property type="entry name" value="HTH_AraC-typ_CS"/>
</dbReference>
<dbReference type="Gene3D" id="1.10.10.60">
    <property type="entry name" value="Homeodomain-like"/>
    <property type="match status" value="2"/>
</dbReference>
<proteinExistence type="predicted"/>
<protein>
    <submittedName>
        <fullName evidence="5">AraC family transcriptional regulator</fullName>
    </submittedName>
</protein>
<keyword evidence="1" id="KW-0805">Transcription regulation</keyword>
<dbReference type="RefSeq" id="WP_106462545.1">
    <property type="nucleotide sequence ID" value="NZ_PXOQ01000007.1"/>
</dbReference>
<dbReference type="InterPro" id="IPR009057">
    <property type="entry name" value="Homeodomain-like_sf"/>
</dbReference>
<dbReference type="PROSITE" id="PS00041">
    <property type="entry name" value="HTH_ARAC_FAMILY_1"/>
    <property type="match status" value="1"/>
</dbReference>
<accession>A0A2T1ND95</accession>
<evidence type="ECO:0000313" key="6">
    <source>
        <dbReference type="Proteomes" id="UP000238426"/>
    </source>
</evidence>
<reference evidence="5 6" key="1">
    <citation type="submission" date="2018-03" db="EMBL/GenBank/DDBJ databases">
        <title>Mesoflavibacter sp. HG37 and Mesoflavibacter sp. HG96 sp.nov., two marine bacteria isolated from seawater of Western Pacific Ocean.</title>
        <authorList>
            <person name="Cheng H."/>
            <person name="Wu Y.-H."/>
            <person name="Guo L.-L."/>
            <person name="Xu X.-W."/>
        </authorList>
    </citation>
    <scope>NUCLEOTIDE SEQUENCE [LARGE SCALE GENOMIC DNA]</scope>
    <source>
        <strain evidence="5 6">KCTC 32269</strain>
    </source>
</reference>
<dbReference type="GO" id="GO:0043565">
    <property type="term" value="F:sequence-specific DNA binding"/>
    <property type="evidence" value="ECO:0007669"/>
    <property type="project" value="InterPro"/>
</dbReference>
<name>A0A2T1ND95_9FLAO</name>
<dbReference type="EMBL" id="PXOQ01000007">
    <property type="protein sequence ID" value="PSG90405.1"/>
    <property type="molecule type" value="Genomic_DNA"/>
</dbReference>
<dbReference type="InterPro" id="IPR018060">
    <property type="entry name" value="HTH_AraC"/>
</dbReference>
<keyword evidence="6" id="KW-1185">Reference proteome</keyword>
<gene>
    <name evidence="5" type="ORF">C7H52_03745</name>
</gene>
<dbReference type="PROSITE" id="PS01124">
    <property type="entry name" value="HTH_ARAC_FAMILY_2"/>
    <property type="match status" value="1"/>
</dbReference>
<organism evidence="5 6">
    <name type="scientific">Aurantibacter aestuarii</name>
    <dbReference type="NCBI Taxonomy" id="1266046"/>
    <lineage>
        <taxon>Bacteria</taxon>
        <taxon>Pseudomonadati</taxon>
        <taxon>Bacteroidota</taxon>
        <taxon>Flavobacteriia</taxon>
        <taxon>Flavobacteriales</taxon>
        <taxon>Flavobacteriaceae</taxon>
        <taxon>Aurantibacter</taxon>
    </lineage>
</organism>